<dbReference type="EMBL" id="JAGQHR010000004">
    <property type="protein sequence ID" value="MCA9726123.1"/>
    <property type="molecule type" value="Genomic_DNA"/>
</dbReference>
<sequence length="81" mass="8403">MKKVLTLTGILVLSSGVAFAVPLPLQADGVEDGGSHSPNYCSLCSHGGRATQTVVAAENEVTSQSWATEMAQTAQLIGMIR</sequence>
<protein>
    <recommendedName>
        <fullName evidence="4">Zinc ribbon domain-containing protein</fullName>
    </recommendedName>
</protein>
<gene>
    <name evidence="2" type="ORF">KC729_00465</name>
</gene>
<reference evidence="2" key="1">
    <citation type="submission" date="2020-04" db="EMBL/GenBank/DDBJ databases">
        <authorList>
            <person name="Zhang T."/>
        </authorList>
    </citation>
    <scope>NUCLEOTIDE SEQUENCE</scope>
    <source>
        <strain evidence="2">HKST-UBA01</strain>
    </source>
</reference>
<organism evidence="2 3">
    <name type="scientific">Eiseniibacteriota bacterium</name>
    <dbReference type="NCBI Taxonomy" id="2212470"/>
    <lineage>
        <taxon>Bacteria</taxon>
        <taxon>Candidatus Eiseniibacteriota</taxon>
    </lineage>
</organism>
<evidence type="ECO:0000313" key="3">
    <source>
        <dbReference type="Proteomes" id="UP000697710"/>
    </source>
</evidence>
<feature type="signal peptide" evidence="1">
    <location>
        <begin position="1"/>
        <end position="20"/>
    </location>
</feature>
<reference evidence="2" key="2">
    <citation type="journal article" date="2021" name="Microbiome">
        <title>Successional dynamics and alternative stable states in a saline activated sludge microbial community over 9 years.</title>
        <authorList>
            <person name="Wang Y."/>
            <person name="Ye J."/>
            <person name="Ju F."/>
            <person name="Liu L."/>
            <person name="Boyd J.A."/>
            <person name="Deng Y."/>
            <person name="Parks D.H."/>
            <person name="Jiang X."/>
            <person name="Yin X."/>
            <person name="Woodcroft B.J."/>
            <person name="Tyson G.W."/>
            <person name="Hugenholtz P."/>
            <person name="Polz M.F."/>
            <person name="Zhang T."/>
        </authorList>
    </citation>
    <scope>NUCLEOTIDE SEQUENCE</scope>
    <source>
        <strain evidence="2">HKST-UBA01</strain>
    </source>
</reference>
<keyword evidence="1" id="KW-0732">Signal</keyword>
<comment type="caution">
    <text evidence="2">The sequence shown here is derived from an EMBL/GenBank/DDBJ whole genome shotgun (WGS) entry which is preliminary data.</text>
</comment>
<name>A0A956LVI8_UNCEI</name>
<evidence type="ECO:0000256" key="1">
    <source>
        <dbReference type="SAM" id="SignalP"/>
    </source>
</evidence>
<dbReference type="Proteomes" id="UP000697710">
    <property type="component" value="Unassembled WGS sequence"/>
</dbReference>
<dbReference type="AlphaFoldDB" id="A0A956LVI8"/>
<evidence type="ECO:0000313" key="2">
    <source>
        <dbReference type="EMBL" id="MCA9726123.1"/>
    </source>
</evidence>
<accession>A0A956LVI8</accession>
<feature type="chain" id="PRO_5037913107" description="Zinc ribbon domain-containing protein" evidence="1">
    <location>
        <begin position="21"/>
        <end position="81"/>
    </location>
</feature>
<proteinExistence type="predicted"/>
<evidence type="ECO:0008006" key="4">
    <source>
        <dbReference type="Google" id="ProtNLM"/>
    </source>
</evidence>